<dbReference type="EMBL" id="LR899014">
    <property type="protein sequence ID" value="CAD7091797.1"/>
    <property type="molecule type" value="Genomic_DNA"/>
</dbReference>
<sequence>MAEKLLLLLLIYLGTEILAQPTSYSLQEAVDALRRREAQLALRNNFNEPPPSHFMPAPSEEEEYWGQEPVSSPSIHVNRHQLNKLLARYLARDDDEREHDGGLGTYEPDFDDDNYIPEERKRSFFRERGSKYEPPYASVFRERELAPYETPELAEEFLREIEHEKDLEREQKYKEALQKLWEKYEQQENEIKEDLFEDEKKKRQLLPYISPMEKKRSYPVLPWLPASRKKRFPVTKRSPRASNEGTFGASGTDERVAHDLEAIFSEPNDDKKKRSAENGPLTTPESTGENNVDKKSMTPKPHGNEHNHHGSHDENSSEEDSHEGHDHAHDHDHEEDEDDDHDFDDEDEEDRKKKREIAAKKRSTQEILREDQIIPGDLSSLKKKSVDWSKYFGMDRRKKSENWFMRNSNEVKKRSPIDEDDKRKKKSDVDEEKLDNMDKKLKTIEDLIIDETVKYTGAHEGISDPDEIRHLKDHVVSKLATAYSLEKMRRALDKLKQSIDNENHLQRNEIESETGIEDKEKEKRIAVKKEKAEYDNNQHSSEQPEEKSHESTPNELDENDDDKKKKKKRNGGGIPRHHSDLNLSDFEDELGAGHFEPQLYDGYSAGRNYNYLDSSQCPMLDAMAERCRNVDLISGDIRQEFLPICGVHQLCYLCGTSQTACDFQYLSEADSLCGRNNDCQSAARAALMILRGTPGPQLGPKECMRNNCLYRAMKEIGL</sequence>
<evidence type="ECO:0000256" key="2">
    <source>
        <dbReference type="SAM" id="MobiDB-lite"/>
    </source>
</evidence>
<evidence type="ECO:0000256" key="1">
    <source>
        <dbReference type="SAM" id="Coils"/>
    </source>
</evidence>
<evidence type="ECO:0000256" key="3">
    <source>
        <dbReference type="SAM" id="SignalP"/>
    </source>
</evidence>
<dbReference type="InterPro" id="IPR038875">
    <property type="entry name" value="PLA2_conodipine-like"/>
</dbReference>
<feature type="region of interest" description="Disordered" evidence="2">
    <location>
        <begin position="528"/>
        <end position="582"/>
    </location>
</feature>
<evidence type="ECO:0000313" key="5">
    <source>
        <dbReference type="Proteomes" id="UP000594454"/>
    </source>
</evidence>
<dbReference type="PANTHER" id="PTHR37687:SF1">
    <property type="entry name" value="AGAP006772-PA"/>
    <property type="match status" value="1"/>
</dbReference>
<feature type="compositionally biased region" description="Basic and acidic residues" evidence="2">
    <location>
        <begin position="356"/>
        <end position="372"/>
    </location>
</feature>
<name>A0A7R8V4B1_HERIL</name>
<feature type="compositionally biased region" description="Basic and acidic residues" evidence="2">
    <location>
        <begin position="291"/>
        <end position="315"/>
    </location>
</feature>
<keyword evidence="3" id="KW-0732">Signal</keyword>
<reference evidence="4 5" key="1">
    <citation type="submission" date="2020-11" db="EMBL/GenBank/DDBJ databases">
        <authorList>
            <person name="Wallbank WR R."/>
            <person name="Pardo Diaz C."/>
            <person name="Kozak K."/>
            <person name="Martin S."/>
            <person name="Jiggins C."/>
            <person name="Moest M."/>
            <person name="Warren A I."/>
            <person name="Generalovic N T."/>
            <person name="Byers J.R.P. K."/>
            <person name="Montejo-Kovacevich G."/>
            <person name="Yen C E."/>
        </authorList>
    </citation>
    <scope>NUCLEOTIDE SEQUENCE [LARGE SCALE GENOMIC DNA]</scope>
</reference>
<feature type="chain" id="PRO_5030505236" evidence="3">
    <location>
        <begin position="20"/>
        <end position="718"/>
    </location>
</feature>
<keyword evidence="1" id="KW-0175">Coiled coil</keyword>
<feature type="compositionally biased region" description="Acidic residues" evidence="2">
    <location>
        <begin position="333"/>
        <end position="349"/>
    </location>
</feature>
<feature type="compositionally biased region" description="Basic and acidic residues" evidence="2">
    <location>
        <begin position="322"/>
        <end position="332"/>
    </location>
</feature>
<dbReference type="PANTHER" id="PTHR37687">
    <property type="entry name" value="AGAP006772-PA"/>
    <property type="match status" value="1"/>
</dbReference>
<feature type="compositionally biased region" description="Basic and acidic residues" evidence="2">
    <location>
        <begin position="528"/>
        <end position="552"/>
    </location>
</feature>
<feature type="compositionally biased region" description="Polar residues" evidence="2">
    <location>
        <begin position="280"/>
        <end position="290"/>
    </location>
</feature>
<feature type="compositionally biased region" description="Basic and acidic residues" evidence="2">
    <location>
        <begin position="409"/>
        <end position="422"/>
    </location>
</feature>
<evidence type="ECO:0000313" key="4">
    <source>
        <dbReference type="EMBL" id="CAD7091797.1"/>
    </source>
</evidence>
<protein>
    <submittedName>
        <fullName evidence="4">Uncharacterized protein</fullName>
    </submittedName>
</protein>
<organism evidence="4 5">
    <name type="scientific">Hermetia illucens</name>
    <name type="common">Black soldier fly</name>
    <dbReference type="NCBI Taxonomy" id="343691"/>
    <lineage>
        <taxon>Eukaryota</taxon>
        <taxon>Metazoa</taxon>
        <taxon>Ecdysozoa</taxon>
        <taxon>Arthropoda</taxon>
        <taxon>Hexapoda</taxon>
        <taxon>Insecta</taxon>
        <taxon>Pterygota</taxon>
        <taxon>Neoptera</taxon>
        <taxon>Endopterygota</taxon>
        <taxon>Diptera</taxon>
        <taxon>Brachycera</taxon>
        <taxon>Stratiomyomorpha</taxon>
        <taxon>Stratiomyidae</taxon>
        <taxon>Hermetiinae</taxon>
        <taxon>Hermetia</taxon>
    </lineage>
</organism>
<feature type="compositionally biased region" description="Basic residues" evidence="2">
    <location>
        <begin position="228"/>
        <end position="239"/>
    </location>
</feature>
<dbReference type="AlphaFoldDB" id="A0A7R8V4B1"/>
<gene>
    <name evidence="4" type="ORF">HERILL_LOCUS14197</name>
</gene>
<dbReference type="InParanoid" id="A0A7R8V4B1"/>
<feature type="coiled-coil region" evidence="1">
    <location>
        <begin position="167"/>
        <end position="194"/>
    </location>
</feature>
<feature type="region of interest" description="Disordered" evidence="2">
    <location>
        <begin position="402"/>
        <end position="432"/>
    </location>
</feature>
<proteinExistence type="predicted"/>
<dbReference type="OrthoDB" id="6138985at2759"/>
<feature type="region of interest" description="Disordered" evidence="2">
    <location>
        <begin position="228"/>
        <end position="380"/>
    </location>
</feature>
<accession>A0A7R8V4B1</accession>
<feature type="signal peptide" evidence="3">
    <location>
        <begin position="1"/>
        <end position="19"/>
    </location>
</feature>
<keyword evidence="5" id="KW-1185">Reference proteome</keyword>
<feature type="compositionally biased region" description="Basic and acidic residues" evidence="2">
    <location>
        <begin position="252"/>
        <end position="261"/>
    </location>
</feature>
<dbReference type="Proteomes" id="UP000594454">
    <property type="component" value="Chromosome 6"/>
</dbReference>
<dbReference type="FunCoup" id="A0A7R8V4B1">
    <property type="interactions" value="151"/>
</dbReference>